<evidence type="ECO:0000256" key="6">
    <source>
        <dbReference type="ARBA" id="ARBA00049157"/>
    </source>
</evidence>
<comment type="catalytic activity">
    <reaction evidence="6 7 8">
        <text>orotidine 5'-phosphate + H(+) = UMP + CO2</text>
        <dbReference type="Rhea" id="RHEA:11596"/>
        <dbReference type="ChEBI" id="CHEBI:15378"/>
        <dbReference type="ChEBI" id="CHEBI:16526"/>
        <dbReference type="ChEBI" id="CHEBI:57538"/>
        <dbReference type="ChEBI" id="CHEBI:57865"/>
        <dbReference type="EC" id="4.1.1.23"/>
    </reaction>
</comment>
<evidence type="ECO:0000313" key="11">
    <source>
        <dbReference type="Proteomes" id="UP001597169"/>
    </source>
</evidence>
<feature type="binding site" evidence="7">
    <location>
        <begin position="68"/>
        <end position="77"/>
    </location>
    <ligand>
        <name>substrate</name>
    </ligand>
</feature>
<feature type="active site" description="Proton donor" evidence="7">
    <location>
        <position position="70"/>
    </location>
</feature>
<feature type="binding site" evidence="7">
    <location>
        <position position="19"/>
    </location>
    <ligand>
        <name>substrate</name>
    </ligand>
</feature>
<feature type="binding site" evidence="7">
    <location>
        <position position="223"/>
    </location>
    <ligand>
        <name>substrate</name>
    </ligand>
</feature>
<proteinExistence type="inferred from homology"/>
<dbReference type="InterPro" id="IPR014732">
    <property type="entry name" value="OMPdecase"/>
</dbReference>
<dbReference type="HAMAP" id="MF_01200_B">
    <property type="entry name" value="OMPdecase_type1_B"/>
    <property type="match status" value="1"/>
</dbReference>
<dbReference type="Pfam" id="PF00215">
    <property type="entry name" value="OMPdecase"/>
    <property type="match status" value="1"/>
</dbReference>
<dbReference type="NCBIfam" id="TIGR01740">
    <property type="entry name" value="pyrF"/>
    <property type="match status" value="1"/>
</dbReference>
<feature type="binding site" evidence="7">
    <location>
        <position position="132"/>
    </location>
    <ligand>
        <name>substrate</name>
    </ligand>
</feature>
<evidence type="ECO:0000313" key="10">
    <source>
        <dbReference type="EMBL" id="MFD1126804.1"/>
    </source>
</evidence>
<dbReference type="SMART" id="SM00934">
    <property type="entry name" value="OMPdecase"/>
    <property type="match status" value="1"/>
</dbReference>
<dbReference type="InterPro" id="IPR018089">
    <property type="entry name" value="OMPdecase_AS"/>
</dbReference>
<feature type="domain" description="Orotidine 5'-phosphate decarboxylase" evidence="9">
    <location>
        <begin position="13"/>
        <end position="239"/>
    </location>
</feature>
<dbReference type="EC" id="4.1.1.23" evidence="7"/>
<evidence type="ECO:0000256" key="7">
    <source>
        <dbReference type="HAMAP-Rule" id="MF_01200"/>
    </source>
</evidence>
<keyword evidence="11" id="KW-1185">Reference proteome</keyword>
<comment type="similarity">
    <text evidence="7">Belongs to the OMP decarboxylase family. Type 1 subfamily.</text>
</comment>
<accession>A0ABW3PJN0</accession>
<dbReference type="GO" id="GO:0004590">
    <property type="term" value="F:orotidine-5'-phosphate decarboxylase activity"/>
    <property type="evidence" value="ECO:0007669"/>
    <property type="project" value="UniProtKB-EC"/>
</dbReference>
<evidence type="ECO:0000256" key="4">
    <source>
        <dbReference type="ARBA" id="ARBA00022975"/>
    </source>
</evidence>
<name>A0ABW3PJN0_9BACL</name>
<evidence type="ECO:0000256" key="3">
    <source>
        <dbReference type="ARBA" id="ARBA00022793"/>
    </source>
</evidence>
<dbReference type="Proteomes" id="UP001597169">
    <property type="component" value="Unassembled WGS sequence"/>
</dbReference>
<keyword evidence="5 7" id="KW-0456">Lyase</keyword>
<evidence type="ECO:0000256" key="1">
    <source>
        <dbReference type="ARBA" id="ARBA00002356"/>
    </source>
</evidence>
<dbReference type="InterPro" id="IPR013785">
    <property type="entry name" value="Aldolase_TIM"/>
</dbReference>
<dbReference type="InterPro" id="IPR047596">
    <property type="entry name" value="OMPdecase_bac"/>
</dbReference>
<comment type="caution">
    <text evidence="10">The sequence shown here is derived from an EMBL/GenBank/DDBJ whole genome shotgun (WGS) entry which is preliminary data.</text>
</comment>
<feature type="binding site" evidence="7">
    <location>
        <position position="203"/>
    </location>
    <ligand>
        <name>substrate</name>
    </ligand>
</feature>
<feature type="binding site" evidence="7">
    <location>
        <position position="41"/>
    </location>
    <ligand>
        <name>substrate</name>
    </ligand>
</feature>
<evidence type="ECO:0000256" key="8">
    <source>
        <dbReference type="RuleBase" id="RU000512"/>
    </source>
</evidence>
<protein>
    <recommendedName>
        <fullName evidence="7">Orotidine 5'-phosphate decarboxylase</fullName>
        <ecNumber evidence="7">4.1.1.23</ecNumber>
    </recommendedName>
    <alternativeName>
        <fullName evidence="7">OMP decarboxylase</fullName>
        <shortName evidence="7">OMPDCase</shortName>
        <shortName evidence="7">OMPdecase</shortName>
    </alternativeName>
</protein>
<dbReference type="CDD" id="cd04725">
    <property type="entry name" value="OMP_decarboxylase_like"/>
    <property type="match status" value="1"/>
</dbReference>
<feature type="binding site" evidence="7">
    <location>
        <position position="224"/>
    </location>
    <ligand>
        <name>substrate</name>
    </ligand>
</feature>
<dbReference type="PROSITE" id="PS00156">
    <property type="entry name" value="OMPDECASE"/>
    <property type="match status" value="1"/>
</dbReference>
<sequence>MQLTSEYKEMAGRLMVALDYPDADSARQLIDRLEGIPCYMKVGMQLFYTAGPSFVKELKEKGYSVFLDVKMHDIPNTVKGGSHSVTRLGVDMFNVHAAGGKEMMSSALAGAKQAAEEEGFTVPTIIAVTQLTSTNQATMNNEIGIPGDVEAAVVRYASLAKEAGLHGVVASPLEVTAIREACGHDFYTVTPGIRPAGSAVGDQSRILTPGQAISGGSSYIVVGRPITASENPRAAAEQIIEEMMNHDNINEKS</sequence>
<dbReference type="PANTHER" id="PTHR32119:SF2">
    <property type="entry name" value="OROTIDINE 5'-PHOSPHATE DECARBOXYLASE"/>
    <property type="match status" value="1"/>
</dbReference>
<feature type="binding site" evidence="7">
    <location>
        <position position="194"/>
    </location>
    <ligand>
        <name>substrate</name>
    </ligand>
</feature>
<gene>
    <name evidence="7 10" type="primary">pyrF</name>
    <name evidence="10" type="ORF">ACFQ3J_01300</name>
</gene>
<organism evidence="10 11">
    <name type="scientific">Paenibacillus provencensis</name>
    <dbReference type="NCBI Taxonomy" id="441151"/>
    <lineage>
        <taxon>Bacteria</taxon>
        <taxon>Bacillati</taxon>
        <taxon>Bacillota</taxon>
        <taxon>Bacilli</taxon>
        <taxon>Bacillales</taxon>
        <taxon>Paenibacillaceae</taxon>
        <taxon>Paenibacillus</taxon>
    </lineage>
</organism>
<dbReference type="InterPro" id="IPR001754">
    <property type="entry name" value="OMPdeCOase_dom"/>
</dbReference>
<dbReference type="NCBIfam" id="NF001273">
    <property type="entry name" value="PRK00230.1"/>
    <property type="match status" value="1"/>
</dbReference>
<dbReference type="InterPro" id="IPR011060">
    <property type="entry name" value="RibuloseP-bd_barrel"/>
</dbReference>
<dbReference type="PANTHER" id="PTHR32119">
    <property type="entry name" value="OROTIDINE 5'-PHOSPHATE DECARBOXYLASE"/>
    <property type="match status" value="1"/>
</dbReference>
<comment type="subunit">
    <text evidence="7">Homodimer.</text>
</comment>
<evidence type="ECO:0000259" key="9">
    <source>
        <dbReference type="SMART" id="SM00934"/>
    </source>
</evidence>
<dbReference type="RefSeq" id="WP_379292273.1">
    <property type="nucleotide sequence ID" value="NZ_JBHTKX010000001.1"/>
</dbReference>
<keyword evidence="4 7" id="KW-0665">Pyrimidine biosynthesis</keyword>
<comment type="pathway">
    <text evidence="2 7 8">Pyrimidine metabolism; UMP biosynthesis via de novo pathway; UMP from orotate: step 2/2.</text>
</comment>
<evidence type="ECO:0000256" key="2">
    <source>
        <dbReference type="ARBA" id="ARBA00004861"/>
    </source>
</evidence>
<keyword evidence="3 7" id="KW-0210">Decarboxylase</keyword>
<dbReference type="SUPFAM" id="SSF51366">
    <property type="entry name" value="Ribulose-phoshate binding barrel"/>
    <property type="match status" value="1"/>
</dbReference>
<reference evidence="11" key="1">
    <citation type="journal article" date="2019" name="Int. J. Syst. Evol. Microbiol.">
        <title>The Global Catalogue of Microorganisms (GCM) 10K type strain sequencing project: providing services to taxonomists for standard genome sequencing and annotation.</title>
        <authorList>
            <consortium name="The Broad Institute Genomics Platform"/>
            <consortium name="The Broad Institute Genome Sequencing Center for Infectious Disease"/>
            <person name="Wu L."/>
            <person name="Ma J."/>
        </authorList>
    </citation>
    <scope>NUCLEOTIDE SEQUENCE [LARGE SCALE GENOMIC DNA]</scope>
    <source>
        <strain evidence="11">CCUG 53519</strain>
    </source>
</reference>
<evidence type="ECO:0000256" key="5">
    <source>
        <dbReference type="ARBA" id="ARBA00023239"/>
    </source>
</evidence>
<comment type="function">
    <text evidence="1 7">Catalyzes the decarboxylation of orotidine 5'-monophosphate (OMP) to uridine 5'-monophosphate (UMP).</text>
</comment>
<dbReference type="EMBL" id="JBHTKX010000001">
    <property type="protein sequence ID" value="MFD1126804.1"/>
    <property type="molecule type" value="Genomic_DNA"/>
</dbReference>
<dbReference type="Gene3D" id="3.20.20.70">
    <property type="entry name" value="Aldolase class I"/>
    <property type="match status" value="1"/>
</dbReference>